<proteinExistence type="predicted"/>
<gene>
    <name evidence="3" type="ORF">JYU34_003558</name>
</gene>
<keyword evidence="4" id="KW-1185">Reference proteome</keyword>
<protein>
    <recommendedName>
        <fullName evidence="5">Secreted protein</fullName>
    </recommendedName>
</protein>
<name>A0ABQ7R0C1_PLUXY</name>
<sequence>MKFCLVLVVLAFVLCSVHGYRIFPLPTLQTVAGDINKSYSTTRYTPKIEATTAAAYNNGNTLITGRLGTSGSLVQQNVGRNGKQAEPSKDLEPPKKECTLC</sequence>
<accession>A0ABQ7R0C1</accession>
<evidence type="ECO:0000256" key="2">
    <source>
        <dbReference type="SAM" id="SignalP"/>
    </source>
</evidence>
<evidence type="ECO:0000313" key="4">
    <source>
        <dbReference type="Proteomes" id="UP000823941"/>
    </source>
</evidence>
<evidence type="ECO:0000313" key="3">
    <source>
        <dbReference type="EMBL" id="KAG7310748.1"/>
    </source>
</evidence>
<dbReference type="EMBL" id="JAHIBW010000005">
    <property type="protein sequence ID" value="KAG7310748.1"/>
    <property type="molecule type" value="Genomic_DNA"/>
</dbReference>
<feature type="signal peptide" evidence="2">
    <location>
        <begin position="1"/>
        <end position="19"/>
    </location>
</feature>
<reference evidence="3 4" key="1">
    <citation type="submission" date="2021-06" db="EMBL/GenBank/DDBJ databases">
        <title>A haploid diamondback moth (Plutella xylostella L.) genome assembly resolves 31 chromosomes and identifies a diamide resistance mutation.</title>
        <authorList>
            <person name="Ward C.M."/>
            <person name="Perry K.D."/>
            <person name="Baker G."/>
            <person name="Powis K."/>
            <person name="Heckel D.G."/>
            <person name="Baxter S.W."/>
        </authorList>
    </citation>
    <scope>NUCLEOTIDE SEQUENCE [LARGE SCALE GENOMIC DNA]</scope>
    <source>
        <strain evidence="3 4">LV</strain>
        <tissue evidence="3">Single pupa</tissue>
    </source>
</reference>
<feature type="region of interest" description="Disordered" evidence="1">
    <location>
        <begin position="78"/>
        <end position="101"/>
    </location>
</feature>
<organism evidence="3 4">
    <name type="scientific">Plutella xylostella</name>
    <name type="common">Diamondback moth</name>
    <name type="synonym">Plutella maculipennis</name>
    <dbReference type="NCBI Taxonomy" id="51655"/>
    <lineage>
        <taxon>Eukaryota</taxon>
        <taxon>Metazoa</taxon>
        <taxon>Ecdysozoa</taxon>
        <taxon>Arthropoda</taxon>
        <taxon>Hexapoda</taxon>
        <taxon>Insecta</taxon>
        <taxon>Pterygota</taxon>
        <taxon>Neoptera</taxon>
        <taxon>Endopterygota</taxon>
        <taxon>Lepidoptera</taxon>
        <taxon>Glossata</taxon>
        <taxon>Ditrysia</taxon>
        <taxon>Yponomeutoidea</taxon>
        <taxon>Plutellidae</taxon>
        <taxon>Plutella</taxon>
    </lineage>
</organism>
<comment type="caution">
    <text evidence="3">The sequence shown here is derived from an EMBL/GenBank/DDBJ whole genome shotgun (WGS) entry which is preliminary data.</text>
</comment>
<feature type="chain" id="PRO_5046972304" description="Secreted protein" evidence="2">
    <location>
        <begin position="20"/>
        <end position="101"/>
    </location>
</feature>
<evidence type="ECO:0008006" key="5">
    <source>
        <dbReference type="Google" id="ProtNLM"/>
    </source>
</evidence>
<dbReference type="Proteomes" id="UP000823941">
    <property type="component" value="Chromosome 5"/>
</dbReference>
<feature type="compositionally biased region" description="Basic and acidic residues" evidence="1">
    <location>
        <begin position="86"/>
        <end position="101"/>
    </location>
</feature>
<keyword evidence="2" id="KW-0732">Signal</keyword>
<evidence type="ECO:0000256" key="1">
    <source>
        <dbReference type="SAM" id="MobiDB-lite"/>
    </source>
</evidence>